<feature type="region of interest" description="Disordered" evidence="1">
    <location>
        <begin position="798"/>
        <end position="818"/>
    </location>
</feature>
<organism evidence="2 3">
    <name type="scientific">Mycobacterium bouchedurhonense</name>
    <dbReference type="NCBI Taxonomy" id="701041"/>
    <lineage>
        <taxon>Bacteria</taxon>
        <taxon>Bacillati</taxon>
        <taxon>Actinomycetota</taxon>
        <taxon>Actinomycetes</taxon>
        <taxon>Mycobacteriales</taxon>
        <taxon>Mycobacteriaceae</taxon>
        <taxon>Mycobacterium</taxon>
        <taxon>Mycobacterium avium complex (MAC)</taxon>
    </lineage>
</organism>
<accession>A0ABX3S4T8</accession>
<evidence type="ECO:0000313" key="3">
    <source>
        <dbReference type="Proteomes" id="UP000192293"/>
    </source>
</evidence>
<dbReference type="Proteomes" id="UP000192293">
    <property type="component" value="Unassembled WGS sequence"/>
</dbReference>
<feature type="compositionally biased region" description="Gly residues" evidence="1">
    <location>
        <begin position="807"/>
        <end position="818"/>
    </location>
</feature>
<sequence>MWPLLTTEPLDGDTVVHRQLRPAGCAVALDRSDLAAAARAVVGLCNSWGGSAMPLIPVTPRSPIDSRWHRILLQSNIDGIAKTDLIDEHERSRFCDIQGGDYRQLLLRILIDLEDPKPTVQTCRGVSPDDDWYLAYLSVFGDLPTHPDPMNRWNELRPDLTYDHVVTVRGVETAAGARGLASLIGDPSMVSAVDLTRSKLSVGVPAATNRDLLPERSRFGWDDDRISRRYGPNVIVVYRPGSVEDLALIWNIRARFAHPRGLPLAIPLTDSIDQDIATLKRAGVEHYFGGGHDVALTSFSVAGTDLEALATRHQFDVADPWKLLGPIGGYCVPSTETTHFSEGSATIPDFTATDVEALGLPLLGSHQGTWMQLKTTVADDPLPLSATMRRPHYYGELRYLDGPITSGGHLNQTTRITQPSGMEVLAALATDARLVATESAPGRAAEYLIRAAMPELSMLAAPGVVAAINELTRGRHVSLVKRRLNQFLGQDDLDESTDRYQVLLERLDQAVGAPDVAEAGSLTFNQLKVLLGMSVAGAQRWLQWATSSGLVLRGVEAKCDRCGHKQWRPFVEIVPALICHGCGEPIVNAYGFSHIEYRYRASESLLRAMSHDVLPSVLAIRYIASVMGGRGGMVFGAYPGIEFRRDAASPVEAEVDVLVVLRTGGMIVGECKTNARGLTSGELDKLWRAADSVGARATFAVTLDRAQACGDLWRAQSAPNGRPHFALTAEHLFDLQVRGPSYGEDLFEWRDDPPAPRGPDGEPAQWAGVDEAFSRYTEGSGTDYVQLRRAPWMAPDFVDPLRLPPEDGGGPAAGAGST</sequence>
<evidence type="ECO:0000313" key="2">
    <source>
        <dbReference type="EMBL" id="ORA41840.1"/>
    </source>
</evidence>
<protein>
    <submittedName>
        <fullName evidence="2">Uncharacterized protein</fullName>
    </submittedName>
</protein>
<dbReference type="EMBL" id="MVHL01000116">
    <property type="protein sequence ID" value="ORA41840.1"/>
    <property type="molecule type" value="Genomic_DNA"/>
</dbReference>
<comment type="caution">
    <text evidence="2">The sequence shown here is derived from an EMBL/GenBank/DDBJ whole genome shotgun (WGS) entry which is preliminary data.</text>
</comment>
<keyword evidence="3" id="KW-1185">Reference proteome</keyword>
<evidence type="ECO:0000256" key="1">
    <source>
        <dbReference type="SAM" id="MobiDB-lite"/>
    </source>
</evidence>
<proteinExistence type="predicted"/>
<name>A0ABX3S4T8_MYCBC</name>
<reference evidence="2 3" key="1">
    <citation type="submission" date="2017-02" db="EMBL/GenBank/DDBJ databases">
        <title>The new phylogeny of genus Mycobacterium.</title>
        <authorList>
            <person name="Tortoli E."/>
            <person name="Trovato A."/>
            <person name="Cirillo D.M."/>
        </authorList>
    </citation>
    <scope>NUCLEOTIDE SEQUENCE [LARGE SCALE GENOMIC DNA]</scope>
    <source>
        <strain evidence="2 3">DSM 45439</strain>
    </source>
</reference>
<gene>
    <name evidence="2" type="ORF">BST19_27475</name>
</gene>